<evidence type="ECO:0000256" key="2">
    <source>
        <dbReference type="ARBA" id="ARBA00022723"/>
    </source>
</evidence>
<dbReference type="Gene3D" id="3.90.1590.10">
    <property type="entry name" value="glutathione-dependent formaldehyde- activating enzyme (gfa)"/>
    <property type="match status" value="1"/>
</dbReference>
<organism evidence="7 8">
    <name type="scientific">Cutaneotrichosporon spelunceum</name>
    <dbReference type="NCBI Taxonomy" id="1672016"/>
    <lineage>
        <taxon>Eukaryota</taxon>
        <taxon>Fungi</taxon>
        <taxon>Dikarya</taxon>
        <taxon>Basidiomycota</taxon>
        <taxon>Agaricomycotina</taxon>
        <taxon>Tremellomycetes</taxon>
        <taxon>Trichosporonales</taxon>
        <taxon>Trichosporonaceae</taxon>
        <taxon>Cutaneotrichosporon</taxon>
    </lineage>
</organism>
<evidence type="ECO:0000256" key="4">
    <source>
        <dbReference type="ARBA" id="ARBA00023239"/>
    </source>
</evidence>
<reference evidence="7" key="2">
    <citation type="submission" date="2023-06" db="EMBL/GenBank/DDBJ databases">
        <authorList>
            <person name="Kobayashi Y."/>
            <person name="Kayamori A."/>
            <person name="Aoki K."/>
            <person name="Shiwa Y."/>
            <person name="Fujita N."/>
            <person name="Sugita T."/>
            <person name="Iwasaki W."/>
            <person name="Tanaka N."/>
            <person name="Takashima M."/>
        </authorList>
    </citation>
    <scope>NUCLEOTIDE SEQUENCE</scope>
    <source>
        <strain evidence="7">HIS016</strain>
    </source>
</reference>
<sequence length="154" mass="16974">MVQIGRCNCDAIEYELNDDVHQALICYCKACQRSSSSHSLSFNTDIDRIRVTRGEPKAWDSTVSGSGKPVRRVFCPECGTNLWTEPSTFEGKAFVKVGTLDNPGNGKVELVAEVFCDHAFRPFEPSPSFGQVQCTQGPGSAPFRQPERRATALQ</sequence>
<reference evidence="7" key="1">
    <citation type="journal article" date="2023" name="BMC Genomics">
        <title>Chromosome-level genome assemblies of Cutaneotrichosporon spp. (Trichosporonales, Basidiomycota) reveal imbalanced evolution between nucleotide sequences and chromosome synteny.</title>
        <authorList>
            <person name="Kobayashi Y."/>
            <person name="Kayamori A."/>
            <person name="Aoki K."/>
            <person name="Shiwa Y."/>
            <person name="Matsutani M."/>
            <person name="Fujita N."/>
            <person name="Sugita T."/>
            <person name="Iwasaki W."/>
            <person name="Tanaka N."/>
            <person name="Takashima M."/>
        </authorList>
    </citation>
    <scope>NUCLEOTIDE SEQUENCE</scope>
    <source>
        <strain evidence="7">HIS016</strain>
    </source>
</reference>
<feature type="domain" description="CENP-V/GFA" evidence="6">
    <location>
        <begin position="3"/>
        <end position="124"/>
    </location>
</feature>
<proteinExistence type="inferred from homology"/>
<dbReference type="PANTHER" id="PTHR33337">
    <property type="entry name" value="GFA DOMAIN-CONTAINING PROTEIN"/>
    <property type="match status" value="1"/>
</dbReference>
<keyword evidence="2" id="KW-0479">Metal-binding</keyword>
<evidence type="ECO:0000313" key="8">
    <source>
        <dbReference type="Proteomes" id="UP001222932"/>
    </source>
</evidence>
<evidence type="ECO:0000256" key="5">
    <source>
        <dbReference type="SAM" id="MobiDB-lite"/>
    </source>
</evidence>
<keyword evidence="3" id="KW-0862">Zinc</keyword>
<keyword evidence="8" id="KW-1185">Reference proteome</keyword>
<keyword evidence="4" id="KW-0456">Lyase</keyword>
<comment type="similarity">
    <text evidence="1">Belongs to the Gfa family.</text>
</comment>
<dbReference type="AlphaFoldDB" id="A0AAD3YD95"/>
<dbReference type="Proteomes" id="UP001222932">
    <property type="component" value="Unassembled WGS sequence"/>
</dbReference>
<accession>A0AAD3YD95</accession>
<name>A0AAD3YD95_9TREE</name>
<dbReference type="Pfam" id="PF04828">
    <property type="entry name" value="GFA"/>
    <property type="match status" value="1"/>
</dbReference>
<evidence type="ECO:0000256" key="3">
    <source>
        <dbReference type="ARBA" id="ARBA00022833"/>
    </source>
</evidence>
<feature type="region of interest" description="Disordered" evidence="5">
    <location>
        <begin position="130"/>
        <end position="154"/>
    </location>
</feature>
<gene>
    <name evidence="7" type="ORF">CspeluHIS016_0407720</name>
</gene>
<dbReference type="InterPro" id="IPR006913">
    <property type="entry name" value="CENP-V/GFA"/>
</dbReference>
<dbReference type="PROSITE" id="PS51891">
    <property type="entry name" value="CENP_V_GFA"/>
    <property type="match status" value="1"/>
</dbReference>
<dbReference type="PANTHER" id="PTHR33337:SF40">
    <property type="entry name" value="CENP-V_GFA DOMAIN-CONTAINING PROTEIN-RELATED"/>
    <property type="match status" value="1"/>
</dbReference>
<evidence type="ECO:0000256" key="1">
    <source>
        <dbReference type="ARBA" id="ARBA00005495"/>
    </source>
</evidence>
<comment type="caution">
    <text evidence="7">The sequence shown here is derived from an EMBL/GenBank/DDBJ whole genome shotgun (WGS) entry which is preliminary data.</text>
</comment>
<evidence type="ECO:0000259" key="6">
    <source>
        <dbReference type="PROSITE" id="PS51891"/>
    </source>
</evidence>
<dbReference type="InterPro" id="IPR011057">
    <property type="entry name" value="Mss4-like_sf"/>
</dbReference>
<dbReference type="EMBL" id="BTCM01000004">
    <property type="protein sequence ID" value="GMK57938.1"/>
    <property type="molecule type" value="Genomic_DNA"/>
</dbReference>
<protein>
    <recommendedName>
        <fullName evidence="6">CENP-V/GFA domain-containing protein</fullName>
    </recommendedName>
</protein>
<dbReference type="GO" id="GO:0046872">
    <property type="term" value="F:metal ion binding"/>
    <property type="evidence" value="ECO:0007669"/>
    <property type="project" value="UniProtKB-KW"/>
</dbReference>
<dbReference type="SUPFAM" id="SSF51316">
    <property type="entry name" value="Mss4-like"/>
    <property type="match status" value="1"/>
</dbReference>
<feature type="compositionally biased region" description="Basic and acidic residues" evidence="5">
    <location>
        <begin position="145"/>
        <end position="154"/>
    </location>
</feature>
<evidence type="ECO:0000313" key="7">
    <source>
        <dbReference type="EMBL" id="GMK57938.1"/>
    </source>
</evidence>
<dbReference type="GO" id="GO:0016846">
    <property type="term" value="F:carbon-sulfur lyase activity"/>
    <property type="evidence" value="ECO:0007669"/>
    <property type="project" value="InterPro"/>
</dbReference>